<evidence type="ECO:0000313" key="1">
    <source>
        <dbReference type="EMBL" id="ADD43040.1"/>
    </source>
</evidence>
<gene>
    <name evidence="1" type="ordered locus">Snas_3376</name>
</gene>
<proteinExistence type="predicted"/>
<dbReference type="OrthoDB" id="3683601at2"/>
<organism evidence="1 2">
    <name type="scientific">Stackebrandtia nassauensis (strain DSM 44728 / CIP 108903 / NRRL B-16338 / NBRC 102104 / LLR-40K-21)</name>
    <dbReference type="NCBI Taxonomy" id="446470"/>
    <lineage>
        <taxon>Bacteria</taxon>
        <taxon>Bacillati</taxon>
        <taxon>Actinomycetota</taxon>
        <taxon>Actinomycetes</taxon>
        <taxon>Glycomycetales</taxon>
        <taxon>Glycomycetaceae</taxon>
        <taxon>Stackebrandtia</taxon>
    </lineage>
</organism>
<dbReference type="HOGENOM" id="CLU_1348251_0_0_11"/>
<dbReference type="EMBL" id="CP001778">
    <property type="protein sequence ID" value="ADD43040.1"/>
    <property type="molecule type" value="Genomic_DNA"/>
</dbReference>
<dbReference type="eggNOG" id="ENOG5034AX8">
    <property type="taxonomic scope" value="Bacteria"/>
</dbReference>
<sequence>MDSTEIDRIATTKNERRQWAADNDWRYRDEAPELLDRWEVKPFTEPSDDRIAFGVVAGKAHGVEFTVFDYHHHSRKNGYQVDTAWVVPLGVEVPRFQIFKDGEVNFQDVKAGTSPAPILDRYLRYDYRIALTDSEIARWVLTPQVLEIMVEHRIHNWALSGSDLVCTRHPILKRIKPKKILKVIGGLSALRFALSHVTDDKGR</sequence>
<keyword evidence="2" id="KW-1185">Reference proteome</keyword>
<protein>
    <submittedName>
        <fullName evidence="1">Uncharacterized protein</fullName>
    </submittedName>
</protein>
<accession>D3PUM7</accession>
<dbReference type="KEGG" id="sna:Snas_3376"/>
<dbReference type="Proteomes" id="UP000000844">
    <property type="component" value="Chromosome"/>
</dbReference>
<dbReference type="AlphaFoldDB" id="D3PUM7"/>
<name>D3PUM7_STANL</name>
<reference evidence="1 2" key="1">
    <citation type="journal article" date="2009" name="Stand. Genomic Sci.">
        <title>Complete genome sequence of Stackebrandtia nassauensis type strain (LLR-40K-21).</title>
        <authorList>
            <person name="Munk C."/>
            <person name="Lapidus A."/>
            <person name="Copeland A."/>
            <person name="Jando M."/>
            <person name="Mayilraj S."/>
            <person name="Glavina Del Rio T."/>
            <person name="Nolan M."/>
            <person name="Chen F."/>
            <person name="Lucas S."/>
            <person name="Tice H."/>
            <person name="Cheng J.F."/>
            <person name="Han C."/>
            <person name="Detter J.C."/>
            <person name="Bruce D."/>
            <person name="Goodwin L."/>
            <person name="Chain P."/>
            <person name="Pitluck S."/>
            <person name="Goker M."/>
            <person name="Ovchinikova G."/>
            <person name="Pati A."/>
            <person name="Ivanova N."/>
            <person name="Mavromatis K."/>
            <person name="Chen A."/>
            <person name="Palaniappan K."/>
            <person name="Land M."/>
            <person name="Hauser L."/>
            <person name="Chang Y.J."/>
            <person name="Jeffries C.D."/>
            <person name="Bristow J."/>
            <person name="Eisen J.A."/>
            <person name="Markowitz V."/>
            <person name="Hugenholtz P."/>
            <person name="Kyrpides N.C."/>
            <person name="Klenk H.P."/>
        </authorList>
    </citation>
    <scope>NUCLEOTIDE SEQUENCE [LARGE SCALE GENOMIC DNA]</scope>
    <source>
        <strain evidence="2">DSM 44728 / CIP 108903 / NRRL B-16338 / NBRC 102104 / LLR-40K-21</strain>
    </source>
</reference>
<evidence type="ECO:0000313" key="2">
    <source>
        <dbReference type="Proteomes" id="UP000000844"/>
    </source>
</evidence>
<dbReference type="RefSeq" id="WP_013018611.1">
    <property type="nucleotide sequence ID" value="NC_013947.1"/>
</dbReference>